<gene>
    <name evidence="3" type="ORF">MPNT_50181</name>
</gene>
<sequence length="121" mass="13640">MASRIIDVSSSRFIISPPLYGLAGTFSGIHLGSLFSVGKFGVTMRQETGKQKIDLVSITRSPEEKRRGFSQRDPSFFFLSGTKPSQRQKECFRKSSNRKVMERSSSLDKKEQGHMKHPTDP</sequence>
<name>A0A8J2BKL4_9BACT</name>
<dbReference type="EMBL" id="CAJNOB010000045">
    <property type="protein sequence ID" value="CAF0702758.1"/>
    <property type="molecule type" value="Genomic_DNA"/>
</dbReference>
<dbReference type="Proteomes" id="UP000663859">
    <property type="component" value="Unassembled WGS sequence"/>
</dbReference>
<comment type="caution">
    <text evidence="3">The sequence shown here is derived from an EMBL/GenBank/DDBJ whole genome shotgun (WGS) entry which is preliminary data.</text>
</comment>
<keyword evidence="4" id="KW-1185">Reference proteome</keyword>
<keyword evidence="2" id="KW-0812">Transmembrane</keyword>
<reference evidence="3" key="1">
    <citation type="submission" date="2021-02" db="EMBL/GenBank/DDBJ databases">
        <authorList>
            <person name="Cremers G."/>
            <person name="Picone N."/>
        </authorList>
    </citation>
    <scope>NUCLEOTIDE SEQUENCE</scope>
    <source>
        <strain evidence="3">PQ17</strain>
    </source>
</reference>
<feature type="transmembrane region" description="Helical" evidence="2">
    <location>
        <begin position="20"/>
        <end position="42"/>
    </location>
</feature>
<evidence type="ECO:0000313" key="4">
    <source>
        <dbReference type="Proteomes" id="UP000663859"/>
    </source>
</evidence>
<accession>A0A8J2BKL4</accession>
<keyword evidence="2" id="KW-1133">Transmembrane helix</keyword>
<feature type="compositionally biased region" description="Basic and acidic residues" evidence="1">
    <location>
        <begin position="87"/>
        <end position="121"/>
    </location>
</feature>
<evidence type="ECO:0000256" key="1">
    <source>
        <dbReference type="SAM" id="MobiDB-lite"/>
    </source>
</evidence>
<feature type="region of interest" description="Disordered" evidence="1">
    <location>
        <begin position="80"/>
        <end position="121"/>
    </location>
</feature>
<organism evidence="3 4">
    <name type="scientific">Candidatus Methylacidithermus pantelleriae</name>
    <dbReference type="NCBI Taxonomy" id="2744239"/>
    <lineage>
        <taxon>Bacteria</taxon>
        <taxon>Pseudomonadati</taxon>
        <taxon>Verrucomicrobiota</taxon>
        <taxon>Methylacidiphilae</taxon>
        <taxon>Methylacidiphilales</taxon>
        <taxon>Methylacidiphilaceae</taxon>
        <taxon>Candidatus Methylacidithermus</taxon>
    </lineage>
</organism>
<protein>
    <submittedName>
        <fullName evidence="3">Uncharacterized protein</fullName>
    </submittedName>
</protein>
<proteinExistence type="predicted"/>
<keyword evidence="2" id="KW-0472">Membrane</keyword>
<evidence type="ECO:0000313" key="3">
    <source>
        <dbReference type="EMBL" id="CAF0702758.1"/>
    </source>
</evidence>
<dbReference type="AlphaFoldDB" id="A0A8J2BKL4"/>
<evidence type="ECO:0000256" key="2">
    <source>
        <dbReference type="SAM" id="Phobius"/>
    </source>
</evidence>